<evidence type="ECO:0000256" key="9">
    <source>
        <dbReference type="ARBA" id="ARBA00022833"/>
    </source>
</evidence>
<keyword evidence="4" id="KW-1003">Cell membrane</keyword>
<comment type="caution">
    <text evidence="15">The sequence shown here is derived from an EMBL/GenBank/DDBJ whole genome shotgun (WGS) entry which is preliminary data.</text>
</comment>
<feature type="domain" description="Peptidase M50" evidence="14">
    <location>
        <begin position="11"/>
        <end position="181"/>
    </location>
</feature>
<evidence type="ECO:0000256" key="8">
    <source>
        <dbReference type="ARBA" id="ARBA00022801"/>
    </source>
</evidence>
<comment type="subcellular location">
    <subcellularLocation>
        <location evidence="2">Cell membrane</location>
        <topology evidence="2">Multi-pass membrane protein</topology>
    </subcellularLocation>
</comment>
<evidence type="ECO:0000256" key="7">
    <source>
        <dbReference type="ARBA" id="ARBA00022723"/>
    </source>
</evidence>
<evidence type="ECO:0000256" key="11">
    <source>
        <dbReference type="ARBA" id="ARBA00023049"/>
    </source>
</evidence>
<evidence type="ECO:0000256" key="10">
    <source>
        <dbReference type="ARBA" id="ARBA00022989"/>
    </source>
</evidence>
<dbReference type="InterPro" id="IPR008915">
    <property type="entry name" value="Peptidase_M50"/>
</dbReference>
<protein>
    <submittedName>
        <fullName evidence="15">Site-2 protease family protein</fullName>
    </submittedName>
</protein>
<comment type="similarity">
    <text evidence="3">Belongs to the peptidase M50B family.</text>
</comment>
<keyword evidence="6 13" id="KW-0812">Transmembrane</keyword>
<evidence type="ECO:0000313" key="16">
    <source>
        <dbReference type="Proteomes" id="UP000824221"/>
    </source>
</evidence>
<feature type="transmembrane region" description="Helical" evidence="13">
    <location>
        <begin position="50"/>
        <end position="67"/>
    </location>
</feature>
<feature type="transmembrane region" description="Helical" evidence="13">
    <location>
        <begin position="216"/>
        <end position="236"/>
    </location>
</feature>
<keyword evidence="11" id="KW-0482">Metalloprotease</keyword>
<keyword evidence="5 15" id="KW-0645">Protease</keyword>
<feature type="transmembrane region" description="Helical" evidence="13">
    <location>
        <begin position="88"/>
        <end position="109"/>
    </location>
</feature>
<dbReference type="InterPro" id="IPR052348">
    <property type="entry name" value="Metallopeptidase_M50B"/>
</dbReference>
<dbReference type="InterPro" id="IPR044537">
    <property type="entry name" value="Rip2-like"/>
</dbReference>
<evidence type="ECO:0000256" key="5">
    <source>
        <dbReference type="ARBA" id="ARBA00022670"/>
    </source>
</evidence>
<keyword evidence="9" id="KW-0862">Zinc</keyword>
<keyword evidence="7" id="KW-0479">Metal-binding</keyword>
<dbReference type="Pfam" id="PF02163">
    <property type="entry name" value="Peptidase_M50"/>
    <property type="match status" value="1"/>
</dbReference>
<evidence type="ECO:0000256" key="12">
    <source>
        <dbReference type="ARBA" id="ARBA00023136"/>
    </source>
</evidence>
<evidence type="ECO:0000256" key="3">
    <source>
        <dbReference type="ARBA" id="ARBA00007931"/>
    </source>
</evidence>
<evidence type="ECO:0000256" key="2">
    <source>
        <dbReference type="ARBA" id="ARBA00004651"/>
    </source>
</evidence>
<evidence type="ECO:0000313" key="15">
    <source>
        <dbReference type="EMBL" id="HJA02420.1"/>
    </source>
</evidence>
<dbReference type="CDD" id="cd06158">
    <property type="entry name" value="S2P-M50_like_1"/>
    <property type="match status" value="1"/>
</dbReference>
<dbReference type="AlphaFoldDB" id="A0A9D2H345"/>
<reference evidence="15" key="1">
    <citation type="journal article" date="2021" name="PeerJ">
        <title>Extensive microbial diversity within the chicken gut microbiome revealed by metagenomics and culture.</title>
        <authorList>
            <person name="Gilroy R."/>
            <person name="Ravi A."/>
            <person name="Getino M."/>
            <person name="Pursley I."/>
            <person name="Horton D.L."/>
            <person name="Alikhan N.F."/>
            <person name="Baker D."/>
            <person name="Gharbi K."/>
            <person name="Hall N."/>
            <person name="Watson M."/>
            <person name="Adriaenssens E.M."/>
            <person name="Foster-Nyarko E."/>
            <person name="Jarju S."/>
            <person name="Secka A."/>
            <person name="Antonio M."/>
            <person name="Oren A."/>
            <person name="Chaudhuri R.R."/>
            <person name="La Ragione R."/>
            <person name="Hildebrand F."/>
            <person name="Pallen M.J."/>
        </authorList>
    </citation>
    <scope>NUCLEOTIDE SEQUENCE</scope>
    <source>
        <strain evidence="15">CHK156-179</strain>
    </source>
</reference>
<evidence type="ECO:0000259" key="14">
    <source>
        <dbReference type="Pfam" id="PF02163"/>
    </source>
</evidence>
<evidence type="ECO:0000256" key="4">
    <source>
        <dbReference type="ARBA" id="ARBA00022475"/>
    </source>
</evidence>
<dbReference type="EMBL" id="DXAJ01000050">
    <property type="protein sequence ID" value="HJA02420.1"/>
    <property type="molecule type" value="Genomic_DNA"/>
</dbReference>
<comment type="cofactor">
    <cofactor evidence="1">
        <name>Zn(2+)</name>
        <dbReference type="ChEBI" id="CHEBI:29105"/>
    </cofactor>
</comment>
<evidence type="ECO:0000256" key="6">
    <source>
        <dbReference type="ARBA" id="ARBA00022692"/>
    </source>
</evidence>
<keyword evidence="8" id="KW-0378">Hydrolase</keyword>
<proteinExistence type="inferred from homology"/>
<feature type="transmembrane region" description="Helical" evidence="13">
    <location>
        <begin position="173"/>
        <end position="196"/>
    </location>
</feature>
<dbReference type="PANTHER" id="PTHR35864:SF1">
    <property type="entry name" value="ZINC METALLOPROTEASE YWHC-RELATED"/>
    <property type="match status" value="1"/>
</dbReference>
<accession>A0A9D2H345</accession>
<reference evidence="15" key="2">
    <citation type="submission" date="2021-04" db="EMBL/GenBank/DDBJ databases">
        <authorList>
            <person name="Gilroy R."/>
        </authorList>
    </citation>
    <scope>NUCLEOTIDE SEQUENCE</scope>
    <source>
        <strain evidence="15">CHK156-179</strain>
    </source>
</reference>
<evidence type="ECO:0000256" key="1">
    <source>
        <dbReference type="ARBA" id="ARBA00001947"/>
    </source>
</evidence>
<dbReference type="GO" id="GO:0008237">
    <property type="term" value="F:metallopeptidase activity"/>
    <property type="evidence" value="ECO:0007669"/>
    <property type="project" value="UniProtKB-KW"/>
</dbReference>
<name>A0A9D2H345_9FIRM</name>
<keyword evidence="12 13" id="KW-0472">Membrane</keyword>
<sequence>MNYVIRLAASFLAVVIVLTLHEFAHAFVAVKCGDPTPKWNGRLTLNPLRHFDLVGLICFALVGFGWAKPVPINPNNFKKYRTGMALTASAGVVVNFLTALLVYPLYFWVAYSLSGVLTSFAYQFLYTFLGLIGAYSLSFCVFNLLPFYPLDGFRIVDALSKRRGKVYRFLRQYGHYILLFLIAESFLCDIFVRLGVSQMSYLDLLGWVMYFATNIVGWPISALWSAIFGWPIYSFWGSFPW</sequence>
<gene>
    <name evidence="15" type="ORF">H9797_03460</name>
</gene>
<dbReference type="GO" id="GO:0006508">
    <property type="term" value="P:proteolysis"/>
    <property type="evidence" value="ECO:0007669"/>
    <property type="project" value="UniProtKB-KW"/>
</dbReference>
<feature type="transmembrane region" description="Helical" evidence="13">
    <location>
        <begin position="121"/>
        <end position="145"/>
    </location>
</feature>
<dbReference type="PANTHER" id="PTHR35864">
    <property type="entry name" value="ZINC METALLOPROTEASE MJ0611-RELATED"/>
    <property type="match status" value="1"/>
</dbReference>
<organism evidence="15 16">
    <name type="scientific">Candidatus Gallimonas gallistercoris</name>
    <dbReference type="NCBI Taxonomy" id="2838602"/>
    <lineage>
        <taxon>Bacteria</taxon>
        <taxon>Bacillati</taxon>
        <taxon>Bacillota</taxon>
        <taxon>Clostridia</taxon>
        <taxon>Candidatus Gallimonas</taxon>
    </lineage>
</organism>
<dbReference type="Proteomes" id="UP000824221">
    <property type="component" value="Unassembled WGS sequence"/>
</dbReference>
<evidence type="ECO:0000256" key="13">
    <source>
        <dbReference type="SAM" id="Phobius"/>
    </source>
</evidence>
<dbReference type="GO" id="GO:0046872">
    <property type="term" value="F:metal ion binding"/>
    <property type="evidence" value="ECO:0007669"/>
    <property type="project" value="UniProtKB-KW"/>
</dbReference>
<keyword evidence="10 13" id="KW-1133">Transmembrane helix</keyword>
<dbReference type="GO" id="GO:0005886">
    <property type="term" value="C:plasma membrane"/>
    <property type="evidence" value="ECO:0007669"/>
    <property type="project" value="UniProtKB-SubCell"/>
</dbReference>